<dbReference type="GO" id="GO:0003729">
    <property type="term" value="F:mRNA binding"/>
    <property type="evidence" value="ECO:0007669"/>
    <property type="project" value="TreeGrafter"/>
</dbReference>
<dbReference type="InterPro" id="IPR025852">
    <property type="entry name" value="SM_dom_ATX"/>
</dbReference>
<feature type="domain" description="Ataxin 2 SM" evidence="2">
    <location>
        <begin position="68"/>
        <end position="146"/>
    </location>
</feature>
<evidence type="ECO:0000256" key="1">
    <source>
        <dbReference type="SAM" id="MobiDB-lite"/>
    </source>
</evidence>
<dbReference type="EMBL" id="JAYKXN010000006">
    <property type="protein sequence ID" value="KAK7278008.1"/>
    <property type="molecule type" value="Genomic_DNA"/>
</dbReference>
<feature type="region of interest" description="Disordered" evidence="1">
    <location>
        <begin position="275"/>
        <end position="301"/>
    </location>
</feature>
<dbReference type="Proteomes" id="UP001359559">
    <property type="component" value="Unassembled WGS sequence"/>
</dbReference>
<keyword evidence="4" id="KW-1185">Reference proteome</keyword>
<proteinExistence type="predicted"/>
<dbReference type="AlphaFoldDB" id="A0AAN9FS20"/>
<name>A0AAN9FS20_CLITE</name>
<dbReference type="InterPro" id="IPR045117">
    <property type="entry name" value="ATXN2-like"/>
</dbReference>
<gene>
    <name evidence="3" type="ORF">RJT34_23029</name>
</gene>
<comment type="caution">
    <text evidence="3">The sequence shown here is derived from an EMBL/GenBank/DDBJ whole genome shotgun (WGS) entry which is preliminary data.</text>
</comment>
<dbReference type="PANTHER" id="PTHR12854">
    <property type="entry name" value="ATAXIN 2-RELATED"/>
    <property type="match status" value="1"/>
</dbReference>
<dbReference type="GO" id="GO:0010494">
    <property type="term" value="C:cytoplasmic stress granule"/>
    <property type="evidence" value="ECO:0007669"/>
    <property type="project" value="TreeGrafter"/>
</dbReference>
<protein>
    <recommendedName>
        <fullName evidence="2">Ataxin 2 SM domain-containing protein</fullName>
    </recommendedName>
</protein>
<dbReference type="GO" id="GO:0034063">
    <property type="term" value="P:stress granule assembly"/>
    <property type="evidence" value="ECO:0007669"/>
    <property type="project" value="TreeGrafter"/>
</dbReference>
<feature type="region of interest" description="Disordered" evidence="1">
    <location>
        <begin position="194"/>
        <end position="215"/>
    </location>
</feature>
<feature type="compositionally biased region" description="Basic and acidic residues" evidence="1">
    <location>
        <begin position="197"/>
        <end position="210"/>
    </location>
</feature>
<feature type="compositionally biased region" description="Polar residues" evidence="1">
    <location>
        <begin position="275"/>
        <end position="288"/>
    </location>
</feature>
<evidence type="ECO:0000313" key="3">
    <source>
        <dbReference type="EMBL" id="KAK7278008.1"/>
    </source>
</evidence>
<dbReference type="PANTHER" id="PTHR12854:SF12">
    <property type="entry name" value="POLYADENYLATE-BINDING PROTEIN INTERACTING PROTEIN"/>
    <property type="match status" value="1"/>
</dbReference>
<reference evidence="3 4" key="1">
    <citation type="submission" date="2024-01" db="EMBL/GenBank/DDBJ databases">
        <title>The genomes of 5 underutilized Papilionoideae crops provide insights into root nodulation and disease resistance.</title>
        <authorList>
            <person name="Yuan L."/>
        </authorList>
    </citation>
    <scope>NUCLEOTIDE SEQUENCE [LARGE SCALE GENOMIC DNA]</scope>
    <source>
        <strain evidence="3">LY-2023</strain>
        <tissue evidence="3">Leaf</tissue>
    </source>
</reference>
<sequence length="531" mass="56501">MMEGQQRYVGYTSPPRTVAFAIARSFLPFIIAAEEAEVSRKREFEMGCSSMELFAEDHSSSSCSSLSEALLYTTMCIVGLPVDVHVKDGSVYSGIFHTASVESDYGIVLKKARMTKKGKGKTNVGNEGLVDMLVILSGDLVQVVAKGVMLPAEGIGGNITGDNEEAVAHNVCSESLTCDTENHTGPLVDAKQINQSRETEDGKSKGKADNCGKNSEFVSEEIDEKIRNLNSGHESQEEAVEHASADMISSPSGNGLFCNNPPAFVKANDRCSERSTSTDFASTNSTQGVDPISETHNLPAKSIEISAPRGTYSTRNPKEFKLNPAAKVFSPSFVNHISPTSAANMVYVPNSSPAVPVASIQPEVGFNTFASRSSAPVKVAQYSNLTVGNGGSGSQFSQPIVGQLAHRTQPLRYATHYTPVLSEPAYLQPSSPAVMVGRSPQLVYVQPVSHDLIHGATAVSPARPMLNAIQFPKQQGGTVGQAIPVCVPPPVLTSGQQPFALQSHVPLLQPGFPVTRPISVPGPNGYYGTKF</sequence>
<dbReference type="Pfam" id="PF14438">
    <property type="entry name" value="SM-ATX"/>
    <property type="match status" value="1"/>
</dbReference>
<accession>A0AAN9FS20</accession>
<evidence type="ECO:0000313" key="4">
    <source>
        <dbReference type="Proteomes" id="UP001359559"/>
    </source>
</evidence>
<organism evidence="3 4">
    <name type="scientific">Clitoria ternatea</name>
    <name type="common">Butterfly pea</name>
    <dbReference type="NCBI Taxonomy" id="43366"/>
    <lineage>
        <taxon>Eukaryota</taxon>
        <taxon>Viridiplantae</taxon>
        <taxon>Streptophyta</taxon>
        <taxon>Embryophyta</taxon>
        <taxon>Tracheophyta</taxon>
        <taxon>Spermatophyta</taxon>
        <taxon>Magnoliopsida</taxon>
        <taxon>eudicotyledons</taxon>
        <taxon>Gunneridae</taxon>
        <taxon>Pentapetalae</taxon>
        <taxon>rosids</taxon>
        <taxon>fabids</taxon>
        <taxon>Fabales</taxon>
        <taxon>Fabaceae</taxon>
        <taxon>Papilionoideae</taxon>
        <taxon>50 kb inversion clade</taxon>
        <taxon>NPAAA clade</taxon>
        <taxon>indigoferoid/millettioid clade</taxon>
        <taxon>Phaseoleae</taxon>
        <taxon>Clitoria</taxon>
    </lineage>
</organism>
<evidence type="ECO:0000259" key="2">
    <source>
        <dbReference type="Pfam" id="PF14438"/>
    </source>
</evidence>